<dbReference type="Pfam" id="PF01935">
    <property type="entry name" value="DUF87"/>
    <property type="match status" value="1"/>
</dbReference>
<feature type="coiled-coil region" evidence="1">
    <location>
        <begin position="672"/>
        <end position="699"/>
    </location>
</feature>
<evidence type="ECO:0000313" key="4">
    <source>
        <dbReference type="Proteomes" id="UP000322214"/>
    </source>
</evidence>
<dbReference type="AlphaFoldDB" id="A0A5B9P696"/>
<protein>
    <submittedName>
        <fullName evidence="3">AAA-like domain protein</fullName>
    </submittedName>
</protein>
<evidence type="ECO:0000313" key="3">
    <source>
        <dbReference type="EMBL" id="QEG21794.1"/>
    </source>
</evidence>
<sequence length="818" mass="93022">MQDYEKLGVFYLGREYDIENRKGRDDLLLYDSRDLCTHAVVVGMTGSGKTGLCVGMLEEAAMDRIPSIVIDPKGDISNLLLTFPNLTPEEFRPWIDEGQASRKGVTPEVFATQEADKWKEGLESWGQDAERIQRMRDNVEMRVYTPGSTYGRPLTILKSFNAPNKQVLADPDLLGDRISSAASGLLSLLGIDADPIQSREHILISNILSHAWRDGRDLDLGRLIGEIQSPPFERVGILDIDTFYPAKDRGTLAMQINNLLASPTFASWMEGEPIDIKKMLHTEEGKPCVSIVSISHLNDQERMFFVTILLNEILAWTRTQPGTSSLRAILYMDEVFGYFPPTKNPPSKQPMLTLLKQARAFGLGCVLATQNPVDLDYKGLSNAGTWFLGRLQTERDKARVLEGLEGASTQAGSTFDKGKMEELLAGLGSRVFLMNNVHDDQPTVFETRWVMSYLRGPLTRNQIQTLVESDPNYDPKQAAAEAMAGRVARPSAEPVAKMEPQIDQTQLVPADIHQLFVEPNRRINKGEKLIYRPALMARGQLHYVRTTWKTDKWEEKTFLAQITGNQTPDEVWEEAEEVLENLDFYHEPDDEAEFAKLPTDMQKAKNYKRWEKEFKEFMYKDLPITLQKCASLKMFSEAGESPGDFRVRLEQQASERRDEETEKLRKRYGSKFSTLRDRIRRAEAKVEKEEEDYKSSRMNSVLSVGTTLMGALLGRKTLSVTNARRAQSSMRTFGRSSKEKNDISRAQENLEELHIKFEDLENEFNEAIEKLEEKLSVDNLEFEELTLSPRKSDLSIEQFAVVWLPWEVDDDGIAEPVY</sequence>
<evidence type="ECO:0000256" key="1">
    <source>
        <dbReference type="SAM" id="Coils"/>
    </source>
</evidence>
<reference evidence="3 4" key="1">
    <citation type="submission" date="2019-08" db="EMBL/GenBank/DDBJ databases">
        <title>Deep-cultivation of Planctomycetes and their phenomic and genomic characterization uncovers novel biology.</title>
        <authorList>
            <person name="Wiegand S."/>
            <person name="Jogler M."/>
            <person name="Boedeker C."/>
            <person name="Pinto D."/>
            <person name="Vollmers J."/>
            <person name="Rivas-Marin E."/>
            <person name="Kohn T."/>
            <person name="Peeters S.H."/>
            <person name="Heuer A."/>
            <person name="Rast P."/>
            <person name="Oberbeckmann S."/>
            <person name="Bunk B."/>
            <person name="Jeske O."/>
            <person name="Meyerdierks A."/>
            <person name="Storesund J.E."/>
            <person name="Kallscheuer N."/>
            <person name="Luecker S."/>
            <person name="Lage O.M."/>
            <person name="Pohl T."/>
            <person name="Merkel B.J."/>
            <person name="Hornburger P."/>
            <person name="Mueller R.-W."/>
            <person name="Bruemmer F."/>
            <person name="Labrenz M."/>
            <person name="Spormann A.M."/>
            <person name="Op den Camp H."/>
            <person name="Overmann J."/>
            <person name="Amann R."/>
            <person name="Jetten M.S.M."/>
            <person name="Mascher T."/>
            <person name="Medema M.H."/>
            <person name="Devos D.P."/>
            <person name="Kaster A.-K."/>
            <person name="Ovreas L."/>
            <person name="Rohde M."/>
            <person name="Galperin M.Y."/>
            <person name="Jogler C."/>
        </authorList>
    </citation>
    <scope>NUCLEOTIDE SEQUENCE [LARGE SCALE GENOMIC DNA]</scope>
    <source>
        <strain evidence="3 4">FC18</strain>
    </source>
</reference>
<feature type="coiled-coil region" evidence="1">
    <location>
        <begin position="736"/>
        <end position="788"/>
    </location>
</feature>
<dbReference type="Gene3D" id="3.40.50.300">
    <property type="entry name" value="P-loop containing nucleotide triphosphate hydrolases"/>
    <property type="match status" value="2"/>
</dbReference>
<dbReference type="EMBL" id="CP042912">
    <property type="protein sequence ID" value="QEG21794.1"/>
    <property type="molecule type" value="Genomic_DNA"/>
</dbReference>
<dbReference type="PANTHER" id="PTHR30121:SF6">
    <property type="entry name" value="SLR6007 PROTEIN"/>
    <property type="match status" value="1"/>
</dbReference>
<gene>
    <name evidence="3" type="ORF">MFFC18_16530</name>
</gene>
<dbReference type="Proteomes" id="UP000322214">
    <property type="component" value="Chromosome"/>
</dbReference>
<dbReference type="InterPro" id="IPR027417">
    <property type="entry name" value="P-loop_NTPase"/>
</dbReference>
<dbReference type="KEGG" id="mff:MFFC18_16530"/>
<dbReference type="InterPro" id="IPR002789">
    <property type="entry name" value="HerA_central"/>
</dbReference>
<dbReference type="OrthoDB" id="9758751at2"/>
<dbReference type="SUPFAM" id="SSF52540">
    <property type="entry name" value="P-loop containing nucleoside triphosphate hydrolases"/>
    <property type="match status" value="1"/>
</dbReference>
<evidence type="ECO:0000259" key="2">
    <source>
        <dbReference type="Pfam" id="PF01935"/>
    </source>
</evidence>
<dbReference type="CDD" id="cd01127">
    <property type="entry name" value="TrwB_TraG_TraD_VirD4"/>
    <property type="match status" value="1"/>
</dbReference>
<dbReference type="STRING" id="980251.GCA_001642875_03254"/>
<accession>A0A5B9P696</accession>
<keyword evidence="4" id="KW-1185">Reference proteome</keyword>
<dbReference type="PANTHER" id="PTHR30121">
    <property type="entry name" value="UNCHARACTERIZED PROTEIN YJGR-RELATED"/>
    <property type="match status" value="1"/>
</dbReference>
<dbReference type="InterPro" id="IPR051162">
    <property type="entry name" value="T4SS_component"/>
</dbReference>
<dbReference type="RefSeq" id="WP_075085474.1">
    <property type="nucleotide sequence ID" value="NZ_CP042912.1"/>
</dbReference>
<name>A0A5B9P696_9BACT</name>
<organism evidence="3 4">
    <name type="scientific">Mariniblastus fucicola</name>
    <dbReference type="NCBI Taxonomy" id="980251"/>
    <lineage>
        <taxon>Bacteria</taxon>
        <taxon>Pseudomonadati</taxon>
        <taxon>Planctomycetota</taxon>
        <taxon>Planctomycetia</taxon>
        <taxon>Pirellulales</taxon>
        <taxon>Pirellulaceae</taxon>
        <taxon>Mariniblastus</taxon>
    </lineage>
</organism>
<feature type="domain" description="Helicase HerA central" evidence="2">
    <location>
        <begin position="34"/>
        <end position="80"/>
    </location>
</feature>
<proteinExistence type="predicted"/>
<keyword evidence="1" id="KW-0175">Coiled coil</keyword>